<protein>
    <submittedName>
        <fullName evidence="2">Uncharacterized protein</fullName>
    </submittedName>
</protein>
<feature type="compositionally biased region" description="Basic residues" evidence="1">
    <location>
        <begin position="567"/>
        <end position="588"/>
    </location>
</feature>
<feature type="region of interest" description="Disordered" evidence="1">
    <location>
        <begin position="669"/>
        <end position="688"/>
    </location>
</feature>
<feature type="compositionally biased region" description="Basic and acidic residues" evidence="1">
    <location>
        <begin position="66"/>
        <end position="78"/>
    </location>
</feature>
<evidence type="ECO:0000313" key="2">
    <source>
        <dbReference type="EMBL" id="KPI84852.1"/>
    </source>
</evidence>
<reference evidence="2 3" key="1">
    <citation type="journal article" date="2015" name="PLoS Pathog.">
        <title>Leptomonas seymouri: Adaptations to the Dixenous Life Cycle Analyzed by Genome Sequencing, Transcriptome Profiling and Co-infection with Leishmania donovani.</title>
        <authorList>
            <person name="Kraeva N."/>
            <person name="Butenko A."/>
            <person name="Hlavacova J."/>
            <person name="Kostygov A."/>
            <person name="Myskova J."/>
            <person name="Grybchuk D."/>
            <person name="Lestinova T."/>
            <person name="Votypka J."/>
            <person name="Volf P."/>
            <person name="Opperdoes F."/>
            <person name="Flegontov P."/>
            <person name="Lukes J."/>
            <person name="Yurchenko V."/>
        </authorList>
    </citation>
    <scope>NUCLEOTIDE SEQUENCE [LARGE SCALE GENOMIC DNA]</scope>
    <source>
        <strain evidence="2 3">ATCC 30220</strain>
    </source>
</reference>
<proteinExistence type="predicted"/>
<feature type="region of interest" description="Disordered" evidence="1">
    <location>
        <begin position="51"/>
        <end position="95"/>
    </location>
</feature>
<feature type="compositionally biased region" description="Polar residues" evidence="1">
    <location>
        <begin position="724"/>
        <end position="736"/>
    </location>
</feature>
<accession>A0A0N1HU74</accession>
<sequence length="736" mass="81232">MSSKAGTRTVRLHRPRLKAHVERMQLLTYPMALAQQGATLPLIQSYSNGNNAAAAGHQPPPFPPTRTEEGNSVRDPYAKDGAAPDDTGSRTLPVPRRWVRDADELCIASIHRSNNINRINSYVATYKFEDPQWRPLLLPEVHVLPKPPLLTSSSSATTPPPPSSSVRENVEGFDVFIDYNKLTTLELISRHANYALRHLVQKGHAMYLVNFTQHSIVQMRGLVEASYVSCAYGIRGERLRTHILHTGPVDVRETLSIDPQSQRVSFNLKKAHVRRGVVAVSTVEGYGTWFQRKPMLWQRTRRIGALQSQMGSYDYQLCDPAEVGRIRSYEVSLLAPHVRLIGAQGGADAVALVASPQVAQNERLYMGQFEAPVLTAIDAVHQLAHRVALHHQLIRPAVAENDAQRGETTEAEDAATATVYEDPQLQERRRLAGMERLLPVSWVTRTPPPYVPLESDLPFRIQMSRPAVIRTDQQSGNGAAAVAFPTGGTVGSPFVKGVPLSLLEYNIHQGVDQYVFDDAPSARPLKWWNQKSNMPYNGYMYAMRSGLLDYVEPAEKIANPLAPPSRPKAKPTVKSAKRRSKHQARARRKAEQEGGSDAHMAPMELSLAGEELPAGADTLLGHEDDARQEAALQWAEEGNNVSASDRPPLHTCVAPNTVAQRRLLRYAKRTSSGSAMEHNTASRADVSSMPLEARADALLRRQLRLRRLRRNQKEGQQAGDGDSVTPSSSNGGADGI</sequence>
<dbReference type="AlphaFoldDB" id="A0A0N1HU74"/>
<keyword evidence="3" id="KW-1185">Reference proteome</keyword>
<evidence type="ECO:0000256" key="1">
    <source>
        <dbReference type="SAM" id="MobiDB-lite"/>
    </source>
</evidence>
<comment type="caution">
    <text evidence="2">The sequence shown here is derived from an EMBL/GenBank/DDBJ whole genome shotgun (WGS) entry which is preliminary data.</text>
</comment>
<organism evidence="2 3">
    <name type="scientific">Leptomonas seymouri</name>
    <dbReference type="NCBI Taxonomy" id="5684"/>
    <lineage>
        <taxon>Eukaryota</taxon>
        <taxon>Discoba</taxon>
        <taxon>Euglenozoa</taxon>
        <taxon>Kinetoplastea</taxon>
        <taxon>Metakinetoplastina</taxon>
        <taxon>Trypanosomatida</taxon>
        <taxon>Trypanosomatidae</taxon>
        <taxon>Leishmaniinae</taxon>
        <taxon>Leptomonas</taxon>
    </lineage>
</organism>
<gene>
    <name evidence="2" type="ORF">ABL78_6080</name>
</gene>
<feature type="region of interest" description="Disordered" evidence="1">
    <location>
        <begin position="704"/>
        <end position="736"/>
    </location>
</feature>
<evidence type="ECO:0000313" key="3">
    <source>
        <dbReference type="Proteomes" id="UP000038009"/>
    </source>
</evidence>
<dbReference type="OMA" id="TWFQRKP"/>
<dbReference type="EMBL" id="LJSK01000226">
    <property type="protein sequence ID" value="KPI84852.1"/>
    <property type="molecule type" value="Genomic_DNA"/>
</dbReference>
<dbReference type="OrthoDB" id="245200at2759"/>
<dbReference type="VEuPathDB" id="TriTrypDB:Lsey_0226_0010"/>
<feature type="region of interest" description="Disordered" evidence="1">
    <location>
        <begin position="399"/>
        <end position="418"/>
    </location>
</feature>
<dbReference type="Proteomes" id="UP000038009">
    <property type="component" value="Unassembled WGS sequence"/>
</dbReference>
<feature type="compositionally biased region" description="Polar residues" evidence="1">
    <location>
        <begin position="669"/>
        <end position="682"/>
    </location>
</feature>
<feature type="region of interest" description="Disordered" evidence="1">
    <location>
        <begin position="558"/>
        <end position="599"/>
    </location>
</feature>
<name>A0A0N1HU74_LEPSE</name>